<evidence type="ECO:0000256" key="2">
    <source>
        <dbReference type="SAM" id="Phobius"/>
    </source>
</evidence>
<feature type="transmembrane region" description="Helical" evidence="2">
    <location>
        <begin position="101"/>
        <end position="120"/>
    </location>
</feature>
<evidence type="ECO:0000259" key="4">
    <source>
        <dbReference type="Pfam" id="PF19040"/>
    </source>
</evidence>
<dbReference type="EMBL" id="VIWY01000004">
    <property type="protein sequence ID" value="TWG14196.1"/>
    <property type="molecule type" value="Genomic_DNA"/>
</dbReference>
<feature type="transmembrane region" description="Helical" evidence="2">
    <location>
        <begin position="344"/>
        <end position="362"/>
    </location>
</feature>
<sequence>MSVAHDLETPASRPVNPVGVPPAPAHPRLRFRADIEGMRAVAVTLVVLSHAGLAGLTGGYVGVDVFFVISGFLITTLLLGELTRGGTISLARFYARRAARLLPAATLVLLVTLLASRLWLPATRFGAICLDALYATFYGINWRLAHEGVQYLNAGAEPSPLRHFWSLAVEEQFYLAWPLLLLGVARIFRSTAKPLLITLGVTVAVSLAASLRVTGSSAPYAYFGAHTRAWELGVGALVAVGAARLARLAHPVAAVLTWAGLAAVGAGALLYDERTPFPGIAAALPVLGAAAIIAGGCATPRGGAATVLGLRPLRWIGRYSYSWYLWHWPVLMIAPHALDRQPGPGLNLSLAAVALALAIGSYHLVENPARNQPWVRRSAARGIAVGLALCLAAAGVAHALGQHPPRLARGGPAVDTARAVAVAADPEAELRRIIVASASLGRLPANVVPPVPEARRDLPAYYRSGCHLQYRETVHPGPCVFGDPAGARSVYLLGDSHAAHWYPALDAIARERGWRLLVRTKSACQAARIRNYSNIFKRPYDECVRWRERVLAEIGRARPAMVVLSSNGNDNGGLLDGRGNRIDRGSPAQADALWARGWAETFRAIRNRGTRLVLIEDTPWPGRDAPECLAANSQHASRCARPAARAMPFPARQALVSRTARALGVTVIASRPWFCAAVCPAVVGNLLTWRDNSHLTTGYAAMLAPVLAARLPIGR</sequence>
<evidence type="ECO:0000313" key="6">
    <source>
        <dbReference type="Proteomes" id="UP000320239"/>
    </source>
</evidence>
<dbReference type="GO" id="GO:0016747">
    <property type="term" value="F:acyltransferase activity, transferring groups other than amino-acyl groups"/>
    <property type="evidence" value="ECO:0007669"/>
    <property type="project" value="InterPro"/>
</dbReference>
<proteinExistence type="predicted"/>
<protein>
    <submittedName>
        <fullName evidence="5">Peptidoglycan/LPS O-acetylase OafA/YrhL</fullName>
    </submittedName>
</protein>
<dbReference type="SUPFAM" id="SSF52266">
    <property type="entry name" value="SGNH hydrolase"/>
    <property type="match status" value="1"/>
</dbReference>
<gene>
    <name evidence="5" type="ORF">FHX34_104496</name>
</gene>
<dbReference type="Pfam" id="PF19040">
    <property type="entry name" value="SGNH"/>
    <property type="match status" value="1"/>
</dbReference>
<evidence type="ECO:0000256" key="1">
    <source>
        <dbReference type="SAM" id="MobiDB-lite"/>
    </source>
</evidence>
<dbReference type="PANTHER" id="PTHR23028:SF53">
    <property type="entry name" value="ACYL_TRANSF_3 DOMAIN-CONTAINING PROTEIN"/>
    <property type="match status" value="1"/>
</dbReference>
<dbReference type="InterPro" id="IPR050879">
    <property type="entry name" value="Acyltransferase_3"/>
</dbReference>
<feature type="transmembrane region" description="Helical" evidence="2">
    <location>
        <begin position="195"/>
        <end position="214"/>
    </location>
</feature>
<keyword evidence="2" id="KW-0472">Membrane</keyword>
<feature type="domain" description="SGNH" evidence="4">
    <location>
        <begin position="466"/>
        <end position="708"/>
    </location>
</feature>
<keyword evidence="6" id="KW-1185">Reference proteome</keyword>
<feature type="transmembrane region" description="Helical" evidence="2">
    <location>
        <begin position="37"/>
        <end position="54"/>
    </location>
</feature>
<keyword evidence="2" id="KW-1133">Transmembrane helix</keyword>
<dbReference type="GO" id="GO:0009103">
    <property type="term" value="P:lipopolysaccharide biosynthetic process"/>
    <property type="evidence" value="ECO:0007669"/>
    <property type="project" value="TreeGrafter"/>
</dbReference>
<feature type="region of interest" description="Disordered" evidence="1">
    <location>
        <begin position="1"/>
        <end position="21"/>
    </location>
</feature>
<feature type="domain" description="Acyltransferase 3" evidence="3">
    <location>
        <begin position="33"/>
        <end position="359"/>
    </location>
</feature>
<dbReference type="Proteomes" id="UP000320239">
    <property type="component" value="Unassembled WGS sequence"/>
</dbReference>
<dbReference type="AlphaFoldDB" id="A0A561VRF6"/>
<dbReference type="PANTHER" id="PTHR23028">
    <property type="entry name" value="ACETYLTRANSFERASE"/>
    <property type="match status" value="1"/>
</dbReference>
<dbReference type="GO" id="GO:0016020">
    <property type="term" value="C:membrane"/>
    <property type="evidence" value="ECO:0007669"/>
    <property type="project" value="TreeGrafter"/>
</dbReference>
<feature type="transmembrane region" description="Helical" evidence="2">
    <location>
        <begin position="60"/>
        <end position="80"/>
    </location>
</feature>
<feature type="transmembrane region" description="Helical" evidence="2">
    <location>
        <begin position="277"/>
        <end position="298"/>
    </location>
</feature>
<organism evidence="5 6">
    <name type="scientific">Actinoplanes teichomyceticus</name>
    <dbReference type="NCBI Taxonomy" id="1867"/>
    <lineage>
        <taxon>Bacteria</taxon>
        <taxon>Bacillati</taxon>
        <taxon>Actinomycetota</taxon>
        <taxon>Actinomycetes</taxon>
        <taxon>Micromonosporales</taxon>
        <taxon>Micromonosporaceae</taxon>
        <taxon>Actinoplanes</taxon>
    </lineage>
</organism>
<keyword evidence="2" id="KW-0812">Transmembrane</keyword>
<feature type="transmembrane region" description="Helical" evidence="2">
    <location>
        <begin position="172"/>
        <end position="188"/>
    </location>
</feature>
<accession>A0A561VRF6</accession>
<dbReference type="RefSeq" id="WP_122980201.1">
    <property type="nucleotide sequence ID" value="NZ_BOMX01000083.1"/>
</dbReference>
<dbReference type="InterPro" id="IPR002656">
    <property type="entry name" value="Acyl_transf_3_dom"/>
</dbReference>
<evidence type="ECO:0000313" key="5">
    <source>
        <dbReference type="EMBL" id="TWG14196.1"/>
    </source>
</evidence>
<dbReference type="OrthoDB" id="3404679at2"/>
<reference evidence="5 6" key="1">
    <citation type="submission" date="2019-06" db="EMBL/GenBank/DDBJ databases">
        <title>Sequencing the genomes of 1000 actinobacteria strains.</title>
        <authorList>
            <person name="Klenk H.-P."/>
        </authorList>
    </citation>
    <scope>NUCLEOTIDE SEQUENCE [LARGE SCALE GENOMIC DNA]</scope>
    <source>
        <strain evidence="5 6">DSM 43866</strain>
    </source>
</reference>
<name>A0A561VRF6_ACTTI</name>
<feature type="transmembrane region" description="Helical" evidence="2">
    <location>
        <begin position="383"/>
        <end position="401"/>
    </location>
</feature>
<evidence type="ECO:0000259" key="3">
    <source>
        <dbReference type="Pfam" id="PF01757"/>
    </source>
</evidence>
<dbReference type="Pfam" id="PF01757">
    <property type="entry name" value="Acyl_transf_3"/>
    <property type="match status" value="1"/>
</dbReference>
<comment type="caution">
    <text evidence="5">The sequence shown here is derived from an EMBL/GenBank/DDBJ whole genome shotgun (WGS) entry which is preliminary data.</text>
</comment>
<dbReference type="InterPro" id="IPR043968">
    <property type="entry name" value="SGNH"/>
</dbReference>
<feature type="transmembrane region" description="Helical" evidence="2">
    <location>
        <begin position="252"/>
        <end position="271"/>
    </location>
</feature>